<evidence type="ECO:0000256" key="1">
    <source>
        <dbReference type="SAM" id="Phobius"/>
    </source>
</evidence>
<keyword evidence="1" id="KW-0812">Transmembrane</keyword>
<accession>A0A0M6XRX1</accession>
<proteinExistence type="predicted"/>
<organism evidence="2 3">
    <name type="scientific">Jannaschia rubra</name>
    <dbReference type="NCBI Taxonomy" id="282197"/>
    <lineage>
        <taxon>Bacteria</taxon>
        <taxon>Pseudomonadati</taxon>
        <taxon>Pseudomonadota</taxon>
        <taxon>Alphaproteobacteria</taxon>
        <taxon>Rhodobacterales</taxon>
        <taxon>Roseobacteraceae</taxon>
        <taxon>Jannaschia</taxon>
    </lineage>
</organism>
<dbReference type="STRING" id="282197.SAMN04488517_102716"/>
<gene>
    <name evidence="2" type="ORF">JAN5088_02665</name>
</gene>
<evidence type="ECO:0000313" key="3">
    <source>
        <dbReference type="Proteomes" id="UP000048908"/>
    </source>
</evidence>
<keyword evidence="1" id="KW-1133">Transmembrane helix</keyword>
<protein>
    <submittedName>
        <fullName evidence="2">Uncharacterized protein</fullName>
    </submittedName>
</protein>
<name>A0A0M6XRX1_9RHOB</name>
<keyword evidence="1" id="KW-0472">Membrane</keyword>
<sequence length="207" mass="22704">MENYLQTDFIGVETGAITVNWVVMTAAVVGLGLAVTAVVAGGVGSSSGDIAAVLSGNDIAFRAAHFHRTPVEVAQAADLTHYNARWAGRRTERLMTGLSDRQLRNQQRTWRRRQADPAYAQPDRAADQLVMFDIAMKARGVDPQPLTEYPAKGPAARCRTTRWPFPMTSERQLSVQFPAPTISWPSMRMVLLAPQSVLLPVTLPLFS</sequence>
<keyword evidence="3" id="KW-1185">Reference proteome</keyword>
<evidence type="ECO:0000313" key="2">
    <source>
        <dbReference type="EMBL" id="CTQ33879.1"/>
    </source>
</evidence>
<feature type="transmembrane region" description="Helical" evidence="1">
    <location>
        <begin position="20"/>
        <end position="40"/>
    </location>
</feature>
<dbReference type="RefSeq" id="WP_233489777.1">
    <property type="nucleotide sequence ID" value="NZ_CXPG01000020.1"/>
</dbReference>
<dbReference type="AlphaFoldDB" id="A0A0M6XRX1"/>
<dbReference type="Proteomes" id="UP000048908">
    <property type="component" value="Unassembled WGS sequence"/>
</dbReference>
<reference evidence="2 3" key="1">
    <citation type="submission" date="2015-07" db="EMBL/GenBank/DDBJ databases">
        <authorList>
            <person name="Noorani M."/>
        </authorList>
    </citation>
    <scope>NUCLEOTIDE SEQUENCE [LARGE SCALE GENOMIC DNA]</scope>
    <source>
        <strain evidence="2 3">CECT 5088</strain>
    </source>
</reference>
<dbReference type="EMBL" id="CXPG01000020">
    <property type="protein sequence ID" value="CTQ33879.1"/>
    <property type="molecule type" value="Genomic_DNA"/>
</dbReference>